<reference evidence="1 2" key="1">
    <citation type="submission" date="2017-02" db="EMBL/GenBank/DDBJ databases">
        <authorList>
            <person name="Peterson S.W."/>
        </authorList>
    </citation>
    <scope>NUCLEOTIDE SEQUENCE [LARGE SCALE GENOMIC DNA]</scope>
    <source>
        <strain evidence="1 2">P15</strain>
    </source>
</reference>
<protein>
    <submittedName>
        <fullName evidence="1">Uncharacterized protein</fullName>
    </submittedName>
</protein>
<dbReference type="Proteomes" id="UP000190341">
    <property type="component" value="Unassembled WGS sequence"/>
</dbReference>
<organism evidence="1 2">
    <name type="scientific">Pseudoxanthomonas indica</name>
    <dbReference type="NCBI Taxonomy" id="428993"/>
    <lineage>
        <taxon>Bacteria</taxon>
        <taxon>Pseudomonadati</taxon>
        <taxon>Pseudomonadota</taxon>
        <taxon>Gammaproteobacteria</taxon>
        <taxon>Lysobacterales</taxon>
        <taxon>Lysobacteraceae</taxon>
        <taxon>Pseudoxanthomonas</taxon>
    </lineage>
</organism>
<dbReference type="AlphaFoldDB" id="A0A1T5JBS8"/>
<keyword evidence="2" id="KW-1185">Reference proteome</keyword>
<proteinExistence type="predicted"/>
<name>A0A1T5JBS8_9GAMM</name>
<dbReference type="STRING" id="428993.SAMN06296058_0679"/>
<dbReference type="EMBL" id="FUZV01000001">
    <property type="protein sequence ID" value="SKC48742.1"/>
    <property type="molecule type" value="Genomic_DNA"/>
</dbReference>
<evidence type="ECO:0000313" key="2">
    <source>
        <dbReference type="Proteomes" id="UP000190341"/>
    </source>
</evidence>
<accession>A0A1T5JBS8</accession>
<evidence type="ECO:0000313" key="1">
    <source>
        <dbReference type="EMBL" id="SKC48742.1"/>
    </source>
</evidence>
<dbReference type="RefSeq" id="WP_079723058.1">
    <property type="nucleotide sequence ID" value="NZ_BMCL01000003.1"/>
</dbReference>
<sequence length="151" mass="16789">MSYTKRPELVIEGGLVVELDSGELVFVQQQVKTLTESLCPSIFVSATWIDEQLQSVVDNQGRHRARVEFRHAASQYEQDVLGLPALVRECLWLVLGEPLSLAALPDPPSENPQLNATTLIPWASELVRSVDIRRAIAIAKQGVEFDLDQVL</sequence>
<gene>
    <name evidence="1" type="ORF">SAMN06296058_0679</name>
</gene>